<protein>
    <recommendedName>
        <fullName evidence="1">RiboL-PSP-HEPN domain-containing protein</fullName>
    </recommendedName>
</protein>
<dbReference type="InterPro" id="IPR041519">
    <property type="entry name" value="HEPN_RiboL-PSP"/>
</dbReference>
<name>A0A7H0HUX0_9ACTN</name>
<feature type="domain" description="RiboL-PSP-HEPN" evidence="1">
    <location>
        <begin position="18"/>
        <end position="207"/>
    </location>
</feature>
<reference evidence="2 3" key="1">
    <citation type="submission" date="2020-08" db="EMBL/GenBank/DDBJ databases">
        <title>A novel species.</title>
        <authorList>
            <person name="Gao J."/>
        </authorList>
    </citation>
    <scope>NUCLEOTIDE SEQUENCE [LARGE SCALE GENOMIC DNA]</scope>
    <source>
        <strain evidence="2 3">CRPJ-33</strain>
    </source>
</reference>
<keyword evidence="3" id="KW-1185">Reference proteome</keyword>
<evidence type="ECO:0000259" key="1">
    <source>
        <dbReference type="Pfam" id="PF18735"/>
    </source>
</evidence>
<dbReference type="Proteomes" id="UP000516230">
    <property type="component" value="Chromosome"/>
</dbReference>
<evidence type="ECO:0000313" key="2">
    <source>
        <dbReference type="EMBL" id="QNP64336.1"/>
    </source>
</evidence>
<proteinExistence type="predicted"/>
<sequence length="228" mass="25633">MTGFAVDIPRFSERVQKALAHRKAELSRLSILVSGSHQDSSQESVICRSSVVLTYAHWEGFVKQASKLYIEYVNSCKVPVLNMKPCFQAAHVQTHLNRASNGVRIPFLAELLDRIDLDRKATFFVDPVKIVETESNLTSEVFRNIVASIGLVYLEFYSTRRAFIDEKLVFSRNQVAHGELIPFGSAEAMERIDAVRTLLDMYASQILDAARDDSFLKIAPPRPSAGRL</sequence>
<dbReference type="Pfam" id="PF18735">
    <property type="entry name" value="HEPN_RiboL-PSP"/>
    <property type="match status" value="1"/>
</dbReference>
<dbReference type="EMBL" id="CP060825">
    <property type="protein sequence ID" value="QNP64336.1"/>
    <property type="molecule type" value="Genomic_DNA"/>
</dbReference>
<dbReference type="RefSeq" id="WP_187741473.1">
    <property type="nucleotide sequence ID" value="NZ_CP060825.1"/>
</dbReference>
<evidence type="ECO:0000313" key="3">
    <source>
        <dbReference type="Proteomes" id="UP000516230"/>
    </source>
</evidence>
<dbReference type="KEGG" id="sgj:IAG43_16430"/>
<gene>
    <name evidence="2" type="ORF">IAG43_16430</name>
</gene>
<dbReference type="AlphaFoldDB" id="A0A7H0HUX0"/>
<accession>A0A7H0HUX0</accession>
<organism evidence="2 3">
    <name type="scientific">Streptomyces genisteinicus</name>
    <dbReference type="NCBI Taxonomy" id="2768068"/>
    <lineage>
        <taxon>Bacteria</taxon>
        <taxon>Bacillati</taxon>
        <taxon>Actinomycetota</taxon>
        <taxon>Actinomycetes</taxon>
        <taxon>Kitasatosporales</taxon>
        <taxon>Streptomycetaceae</taxon>
        <taxon>Streptomyces</taxon>
    </lineage>
</organism>